<protein>
    <submittedName>
        <fullName evidence="1">Uncharacterized protein</fullName>
    </submittedName>
</protein>
<name>A0A3R8RK79_9FLAO</name>
<reference evidence="2" key="1">
    <citation type="submission" date="2018-12" db="EMBL/GenBank/DDBJ databases">
        <title>Maribacter lutimaris sp. nov., isolated from marine sediment.</title>
        <authorList>
            <person name="Kim K.K."/>
        </authorList>
    </citation>
    <scope>NUCLEOTIDE SEQUENCE [LARGE SCALE GENOMIC DNA]</scope>
    <source>
        <strain evidence="2">PoM-212</strain>
    </source>
</reference>
<organism evidence="1 2">
    <name type="scientific">Maribacter algicola</name>
    <dbReference type="NCBI Taxonomy" id="2498892"/>
    <lineage>
        <taxon>Bacteria</taxon>
        <taxon>Pseudomonadati</taxon>
        <taxon>Bacteroidota</taxon>
        <taxon>Flavobacteriia</taxon>
        <taxon>Flavobacteriales</taxon>
        <taxon>Flavobacteriaceae</taxon>
        <taxon>Maribacter</taxon>
    </lineage>
</organism>
<gene>
    <name evidence="1" type="ORF">DZC72_16355</name>
</gene>
<proteinExistence type="predicted"/>
<evidence type="ECO:0000313" key="2">
    <source>
        <dbReference type="Proteomes" id="UP000286990"/>
    </source>
</evidence>
<dbReference type="Proteomes" id="UP000286990">
    <property type="component" value="Unassembled WGS sequence"/>
</dbReference>
<sequence>ATLNGSNQLQIDIEGGTSATVDLSSLVGTDDQTAGEVTYDNSTSGLTAGDVQSAIDEVAAGSTDDQNLTGATLNGSNQLQIDIEGGTSATVDLSSLVGTDDQNISGSSFNGATNELTIGIEGGTSETVDLSGLVGTDDQTASEVTYDNSTSGLTAGDVQSAIDEVAAGSTDDQNLTGATLNGSNQLQIDIEGGTSATVDLSSLVGTDDQTASEVNIADAGGNFTATDVEGALSELAAGSTDDQNLTGATLNGSNQLQIDIEGGTSATVDLSSLVGTDDQNISGSSFNGATNELTIGIEGGTSETVDLSGLIGTDDQTAAEVTVADVGGNFANNQVEGVLEEIDARIDALVLAGGSDGNDFVTGGSLSGTDLTLNVPNQIDPVIDLSGLQDGTGTDDQNISGSSFNGATNELTIGIEGGTSETVDLSGLVGTDDQTAGEVTYDNSTSGLTAGDVQSAIDEVAAGSTDDQNLTGATLNGSNQLQIDIEGGTSATVDLSSLVGTDDQNISGSSFNGATNELTIGIEGGTSETVDLSGLVGTDDQTAGEVTYDNSTSGLTAGDVQSAIDEVAAGSTDDQNLTGATLNGSNQLQIDIEGGTSATVDLSSLVGTDDQNISGSSFNGATNELTIGIEGGTSETVDLSGLVGTDDQTAGEVTYDNSTSGLTAGDVQSAIDEVAAGSTDDQNLTGATLNGSNQLQIDIEGGTSATVDLSSLVGTDDQTASEVNITDAGGNFTATDVEGALSELAAGSTDDQNLTGATLNGSNQLQIDIEGGTSATVDLSSLVGTDDQNISGSSFNGATNELTIGIEGGTSETVDLSGLVGTDDQTASEVNITDAGGNFTATDVEGALSELAAGSTDDQNLTGATLNGSNQLQIDIEGGTSATVDLSSLVGTDDQNISGSSFNGATNELTIGIEGGTSETVDLSGLVGTDDQTASEVNITDAGGNFTATDVEGALSELAAGSTDDQNLTGATLNGSNQLQIDIEGGTSATVDLSSLVGTDDQLASEVDSDTPVDVDGDGVTDDTVEDVIQAIAPITSKAARIFYPPSIAIDASVLVNNVTVDLYQEYLDQYGGSAANFTASAGAPGTVPTYGRTELYYYVTFADPAVLNIDFIDANGNMQYDVIGTPPDYNSLINVVFVVK</sequence>
<dbReference type="AlphaFoldDB" id="A0A3R8RK79"/>
<feature type="non-terminal residue" evidence="1">
    <location>
        <position position="1"/>
    </location>
</feature>
<comment type="caution">
    <text evidence="1">The sequence shown here is derived from an EMBL/GenBank/DDBJ whole genome shotgun (WGS) entry which is preliminary data.</text>
</comment>
<keyword evidence="2" id="KW-1185">Reference proteome</keyword>
<dbReference type="RefSeq" id="WP_394340660.1">
    <property type="nucleotide sequence ID" value="NZ_QUSX01000004.1"/>
</dbReference>
<accession>A0A3R8RK79</accession>
<evidence type="ECO:0000313" key="1">
    <source>
        <dbReference type="EMBL" id="RRQ47558.1"/>
    </source>
</evidence>
<dbReference type="EMBL" id="QUSX01000004">
    <property type="protein sequence ID" value="RRQ47558.1"/>
    <property type="molecule type" value="Genomic_DNA"/>
</dbReference>